<dbReference type="AlphaFoldDB" id="A0A0D0DH77"/>
<accession>A0A0D0DH77</accession>
<keyword evidence="2" id="KW-1185">Reference proteome</keyword>
<sequence>MVVVLCEEEDIAHQVVNIAVYWIPTFNEFQPFSQAQSRDVISHKNLTIPRHMRVRGGPGPSPPTKKVSCCPSTLCT</sequence>
<dbReference type="EMBL" id="KN824934">
    <property type="protein sequence ID" value="KIK97462.1"/>
    <property type="molecule type" value="Genomic_DNA"/>
</dbReference>
<dbReference type="InParanoid" id="A0A0D0DH77"/>
<dbReference type="Proteomes" id="UP000054538">
    <property type="component" value="Unassembled WGS sequence"/>
</dbReference>
<protein>
    <submittedName>
        <fullName evidence="1">Uncharacterized protein</fullName>
    </submittedName>
</protein>
<name>A0A0D0DH77_9AGAM</name>
<gene>
    <name evidence="1" type="ORF">PAXRUDRAFT_824896</name>
</gene>
<reference evidence="2" key="2">
    <citation type="submission" date="2015-01" db="EMBL/GenBank/DDBJ databases">
        <title>Evolutionary Origins and Diversification of the Mycorrhizal Mutualists.</title>
        <authorList>
            <consortium name="DOE Joint Genome Institute"/>
            <consortium name="Mycorrhizal Genomics Consortium"/>
            <person name="Kohler A."/>
            <person name="Kuo A."/>
            <person name="Nagy L.G."/>
            <person name="Floudas D."/>
            <person name="Copeland A."/>
            <person name="Barry K.W."/>
            <person name="Cichocki N."/>
            <person name="Veneault-Fourrey C."/>
            <person name="LaButti K."/>
            <person name="Lindquist E.A."/>
            <person name="Lipzen A."/>
            <person name="Lundell T."/>
            <person name="Morin E."/>
            <person name="Murat C."/>
            <person name="Riley R."/>
            <person name="Ohm R."/>
            <person name="Sun H."/>
            <person name="Tunlid A."/>
            <person name="Henrissat B."/>
            <person name="Grigoriev I.V."/>
            <person name="Hibbett D.S."/>
            <person name="Martin F."/>
        </authorList>
    </citation>
    <scope>NUCLEOTIDE SEQUENCE [LARGE SCALE GENOMIC DNA]</scope>
    <source>
        <strain evidence="2">Ve08.2h10</strain>
    </source>
</reference>
<proteinExistence type="predicted"/>
<evidence type="ECO:0000313" key="2">
    <source>
        <dbReference type="Proteomes" id="UP000054538"/>
    </source>
</evidence>
<reference evidence="1 2" key="1">
    <citation type="submission" date="2014-04" db="EMBL/GenBank/DDBJ databases">
        <authorList>
            <consortium name="DOE Joint Genome Institute"/>
            <person name="Kuo A."/>
            <person name="Kohler A."/>
            <person name="Jargeat P."/>
            <person name="Nagy L.G."/>
            <person name="Floudas D."/>
            <person name="Copeland A."/>
            <person name="Barry K.W."/>
            <person name="Cichocki N."/>
            <person name="Veneault-Fourrey C."/>
            <person name="LaButti K."/>
            <person name="Lindquist E.A."/>
            <person name="Lipzen A."/>
            <person name="Lundell T."/>
            <person name="Morin E."/>
            <person name="Murat C."/>
            <person name="Sun H."/>
            <person name="Tunlid A."/>
            <person name="Henrissat B."/>
            <person name="Grigoriev I.V."/>
            <person name="Hibbett D.S."/>
            <person name="Martin F."/>
            <person name="Nordberg H.P."/>
            <person name="Cantor M.N."/>
            <person name="Hua S.X."/>
        </authorList>
    </citation>
    <scope>NUCLEOTIDE SEQUENCE [LARGE SCALE GENOMIC DNA]</scope>
    <source>
        <strain evidence="1 2">Ve08.2h10</strain>
    </source>
</reference>
<organism evidence="1 2">
    <name type="scientific">Paxillus rubicundulus Ve08.2h10</name>
    <dbReference type="NCBI Taxonomy" id="930991"/>
    <lineage>
        <taxon>Eukaryota</taxon>
        <taxon>Fungi</taxon>
        <taxon>Dikarya</taxon>
        <taxon>Basidiomycota</taxon>
        <taxon>Agaricomycotina</taxon>
        <taxon>Agaricomycetes</taxon>
        <taxon>Agaricomycetidae</taxon>
        <taxon>Boletales</taxon>
        <taxon>Paxilineae</taxon>
        <taxon>Paxillaceae</taxon>
        <taxon>Paxillus</taxon>
    </lineage>
</organism>
<evidence type="ECO:0000313" key="1">
    <source>
        <dbReference type="EMBL" id="KIK97462.1"/>
    </source>
</evidence>
<dbReference type="HOGENOM" id="CLU_2655186_0_0_1"/>